<dbReference type="AlphaFoldDB" id="A0A183L5J5"/>
<evidence type="ECO:0000256" key="1">
    <source>
        <dbReference type="SAM" id="MobiDB-lite"/>
    </source>
</evidence>
<feature type="compositionally biased region" description="Low complexity" evidence="1">
    <location>
        <begin position="1"/>
        <end position="35"/>
    </location>
</feature>
<protein>
    <submittedName>
        <fullName evidence="4">Serine/threonine-protein kinase DDB_G0282963</fullName>
    </submittedName>
</protein>
<dbReference type="EMBL" id="UZAK01050022">
    <property type="protein sequence ID" value="VDP79513.1"/>
    <property type="molecule type" value="Genomic_DNA"/>
</dbReference>
<dbReference type="WBParaSite" id="SCUD_0002261401-mRNA-1">
    <property type="protein sequence ID" value="SCUD_0002261401-mRNA-1"/>
    <property type="gene ID" value="SCUD_0002261401"/>
</dbReference>
<feature type="region of interest" description="Disordered" evidence="1">
    <location>
        <begin position="1"/>
        <end position="51"/>
    </location>
</feature>
<reference evidence="4" key="1">
    <citation type="submission" date="2016-06" db="UniProtKB">
        <authorList>
            <consortium name="WormBaseParasite"/>
        </authorList>
    </citation>
    <scope>IDENTIFICATION</scope>
</reference>
<sequence length="420" mass="45420">MINDSQSSFSSSPSNVSPSLSSPSSSRSSSSFSHSEQNHNDESSQNMKISSKTESIYKESNCLTMKESPKDIVHHGLNYSNDHSTWMNRSTEQCSSNAAATAAAAAVVVAAAAAASVRSRPPSLIDLIRMSRLLNPNISANEICESLCSSITSPASSNIHTSVKSHRISKNRELVLDPNVACTLLAAVTATSYQTANKPVVEVTPVGQNENIPPPSYSSVVNQSHSIGRDRSSQRISVSSHQQKAYRGHDISTRVSDNEISVKSFADNYEISDPTTQLAANNIFQPNSHTTSLSSSSKTFKTNYHHLRKKNVSLVFSSPTHLHQTTPVNTSSNCKISQLPNTGPNSSTTHLNVNISHSCHNHKHCCSNCLITHCNSRSMNDDYNSGSNHNANANIHHQGTSHIVLSDSNSDSQIKKSHNT</sequence>
<keyword evidence="3" id="KW-1185">Reference proteome</keyword>
<gene>
    <name evidence="2" type="ORF">SCUD_LOCUS22611</name>
</gene>
<reference evidence="2 3" key="2">
    <citation type="submission" date="2018-11" db="EMBL/GenBank/DDBJ databases">
        <authorList>
            <consortium name="Pathogen Informatics"/>
        </authorList>
    </citation>
    <scope>NUCLEOTIDE SEQUENCE [LARGE SCALE GENOMIC DNA]</scope>
    <source>
        <strain evidence="2">Dakar</strain>
        <strain evidence="3">Dakar, Senegal</strain>
    </source>
</reference>
<dbReference type="STRING" id="6186.A0A183L5J5"/>
<name>A0A183L5J5_9TREM</name>
<feature type="compositionally biased region" description="Polar residues" evidence="1">
    <location>
        <begin position="206"/>
        <end position="226"/>
    </location>
</feature>
<evidence type="ECO:0000313" key="2">
    <source>
        <dbReference type="EMBL" id="VDP79513.1"/>
    </source>
</evidence>
<feature type="region of interest" description="Disordered" evidence="1">
    <location>
        <begin position="206"/>
        <end position="233"/>
    </location>
</feature>
<evidence type="ECO:0000313" key="4">
    <source>
        <dbReference type="WBParaSite" id="SCUD_0002261401-mRNA-1"/>
    </source>
</evidence>
<evidence type="ECO:0000313" key="3">
    <source>
        <dbReference type="Proteomes" id="UP000279833"/>
    </source>
</evidence>
<organism evidence="4">
    <name type="scientific">Schistosoma curassoni</name>
    <dbReference type="NCBI Taxonomy" id="6186"/>
    <lineage>
        <taxon>Eukaryota</taxon>
        <taxon>Metazoa</taxon>
        <taxon>Spiralia</taxon>
        <taxon>Lophotrochozoa</taxon>
        <taxon>Platyhelminthes</taxon>
        <taxon>Trematoda</taxon>
        <taxon>Digenea</taxon>
        <taxon>Strigeidida</taxon>
        <taxon>Schistosomatoidea</taxon>
        <taxon>Schistosomatidae</taxon>
        <taxon>Schistosoma</taxon>
    </lineage>
</organism>
<proteinExistence type="predicted"/>
<accession>A0A183L5J5</accession>
<dbReference type="Proteomes" id="UP000279833">
    <property type="component" value="Unassembled WGS sequence"/>
</dbReference>